<feature type="domain" description="Apple" evidence="4">
    <location>
        <begin position="482"/>
        <end position="570"/>
    </location>
</feature>
<evidence type="ECO:0000256" key="1">
    <source>
        <dbReference type="SAM" id="MobiDB-lite"/>
    </source>
</evidence>
<dbReference type="OrthoDB" id="6423981at2759"/>
<evidence type="ECO:0000259" key="4">
    <source>
        <dbReference type="PROSITE" id="PS50948"/>
    </source>
</evidence>
<dbReference type="Proteomes" id="UP000095284">
    <property type="component" value="Unplaced"/>
</dbReference>
<evidence type="ECO:0000313" key="7">
    <source>
        <dbReference type="Proteomes" id="UP000095284"/>
    </source>
</evidence>
<dbReference type="SMART" id="SM00241">
    <property type="entry name" value="ZP"/>
    <property type="match status" value="1"/>
</dbReference>
<dbReference type="GO" id="GO:0009653">
    <property type="term" value="P:anatomical structure morphogenesis"/>
    <property type="evidence" value="ECO:0007669"/>
    <property type="project" value="TreeGrafter"/>
</dbReference>
<feature type="signal peptide" evidence="3">
    <location>
        <begin position="1"/>
        <end position="21"/>
    </location>
</feature>
<feature type="region of interest" description="Disordered" evidence="1">
    <location>
        <begin position="667"/>
        <end position="687"/>
    </location>
</feature>
<dbReference type="PANTHER" id="PTHR47327">
    <property type="entry name" value="FI18240P1-RELATED"/>
    <property type="match status" value="1"/>
</dbReference>
<dbReference type="CDD" id="cd01099">
    <property type="entry name" value="PAN_AP_HGF"/>
    <property type="match status" value="2"/>
</dbReference>
<keyword evidence="2" id="KW-0812">Transmembrane</keyword>
<feature type="domain" description="ZP" evidence="5">
    <location>
        <begin position="711"/>
        <end position="959"/>
    </location>
</feature>
<dbReference type="InterPro" id="IPR057371">
    <property type="entry name" value="VERL_C"/>
</dbReference>
<dbReference type="InterPro" id="IPR052774">
    <property type="entry name" value="Celegans_DevNeuronal_Protein"/>
</dbReference>
<dbReference type="InterPro" id="IPR003609">
    <property type="entry name" value="Pan_app"/>
</dbReference>
<dbReference type="Gene3D" id="3.50.4.10">
    <property type="entry name" value="Hepatocyte Growth Factor"/>
    <property type="match status" value="3"/>
</dbReference>
<feature type="domain" description="Apple" evidence="4">
    <location>
        <begin position="79"/>
        <end position="174"/>
    </location>
</feature>
<keyword evidence="3" id="KW-0732">Signal</keyword>
<sequence length="1078" mass="120207">MTGSGWLRFVYGVVLLCTILAADVPDFPDNEPFEAFDFGGGPEPTPEKEVVAEQDFPIQTQSPTKPGNSQTALKEMGLCEHPDELPTFIKRSKVQSKGIPKFVHFMDNLAECVQVCRRKTEPIEQTPFDCKGFVFNHRAHGKNSCEFFDDITLIEPITNDMKWENQSTFFERACLKIPGKCGESAYSIESIPNKKLGLTPLESVNVRDQAECLNECLTSSACKSVNYNAKDRYCELLTTSSSGGLLEATGFEFFENICLQDSNKCSARERVDFIVSKNTQVSGLEHRVGSVSIQTCMRECVESSLVHCRSFQYDQNNRECVLMEESSHSATASEIFDLFEPVCLDGDIDLPCQGDYVFEKVLNTNLVAEDLISIEKEATVASCMQKCLNNENCLSFTFNKLERKCKILPVNRKHTQTKAIVENYFDFYELSCDRQAILKNQQPVIEVNRDSGDTTAANLTTFPITTTPAQKSTTHPVHGNACDSTKSVLIEKGRTLRIEYRNLHHVNIKTIEICEGLCQGTTIACQTFAYNERTGDCLLSTLMIDKNNRFFFVTQPNPSYELYAFLGRACEQTTAPPTPLPTLISLPPTYTTPQYIHKVEEFTATMILIDKDAVATTIDPVDVDPFDENDKPKHRHHHKVSKIPHIPTSASFQEFRDQQVDDFHMFPAPPDEKSVKSAKKTTASPLAKTDVPRRDKTLEKFAPNQIKVNAFCLEGGVNVTFQVTDKKYNGAVYAAERFGQCRAFVEMASVFSIFVARPGVNNNCNAFEEDGILTAVLVMSNDMVLPYDVTTKDDFFYQITCDYSKGEHASIVRTGIVVGGPEPRSIMTNGKKAEDTETKVILRILKNHRPVTNVYIGEKLTAVVESDIDASRLKVSDCNATRVGGREPKPNSVTLIKDGCSLMPQIMGNIVKGENGLEAPFTAFRIDGSDQIDIVCSVVVCKAKCDEKEPSCPPTRPKRAIDSRRGDDKITVDQRLRVLVVDDSTIDSETGKYSSPGVLGLLLGSEKNPYCVNSTVLLSLISMCVLSLIALTISASWFFCQRRQTYPPQPMYSEQFRGSDLPPPPPAFHIPRVERYVA</sequence>
<dbReference type="Pfam" id="PF00024">
    <property type="entry name" value="PAN_1"/>
    <property type="match status" value="4"/>
</dbReference>
<evidence type="ECO:0000313" key="9">
    <source>
        <dbReference type="WBParaSite" id="BXY_0065500.1"/>
    </source>
</evidence>
<dbReference type="PANTHER" id="PTHR47327:SF19">
    <property type="entry name" value="CUTICLIN-LIKE"/>
    <property type="match status" value="1"/>
</dbReference>
<feature type="chain" id="PRO_5035359082" evidence="3">
    <location>
        <begin position="22"/>
        <end position="1078"/>
    </location>
</feature>
<keyword evidence="8" id="KW-1185">Reference proteome</keyword>
<protein>
    <submittedName>
        <fullName evidence="6">(pine wood nematode) hypothetical protein</fullName>
    </submittedName>
</protein>
<feature type="transmembrane region" description="Helical" evidence="2">
    <location>
        <begin position="1016"/>
        <end position="1040"/>
    </location>
</feature>
<dbReference type="PROSITE" id="PS51034">
    <property type="entry name" value="ZP_2"/>
    <property type="match status" value="1"/>
</dbReference>
<evidence type="ECO:0000256" key="3">
    <source>
        <dbReference type="SAM" id="SignalP"/>
    </source>
</evidence>
<evidence type="ECO:0000256" key="2">
    <source>
        <dbReference type="SAM" id="Phobius"/>
    </source>
</evidence>
<reference evidence="9" key="1">
    <citation type="submission" date="2016-11" db="UniProtKB">
        <authorList>
            <consortium name="WormBaseParasite"/>
        </authorList>
    </citation>
    <scope>IDENTIFICATION</scope>
</reference>
<dbReference type="InterPro" id="IPR001507">
    <property type="entry name" value="ZP_dom"/>
</dbReference>
<dbReference type="AlphaFoldDB" id="A0A1I7RIX3"/>
<dbReference type="Pfam" id="PF25272">
    <property type="entry name" value="VERL_C"/>
    <property type="match status" value="1"/>
</dbReference>
<feature type="domain" description="Apple" evidence="4">
    <location>
        <begin position="352"/>
        <end position="432"/>
    </location>
</feature>
<feature type="domain" description="Apple" evidence="4">
    <location>
        <begin position="265"/>
        <end position="343"/>
    </location>
</feature>
<dbReference type="SMART" id="SM00473">
    <property type="entry name" value="PAN_AP"/>
    <property type="match status" value="5"/>
</dbReference>
<dbReference type="SUPFAM" id="SSF57414">
    <property type="entry name" value="Hairpin loop containing domain-like"/>
    <property type="match status" value="3"/>
</dbReference>
<proteinExistence type="predicted"/>
<keyword evidence="2" id="KW-0472">Membrane</keyword>
<dbReference type="WBParaSite" id="BXY_0065500.1">
    <property type="protein sequence ID" value="BXY_0065500.1"/>
    <property type="gene ID" value="BXY_0065500"/>
</dbReference>
<organism evidence="7 9">
    <name type="scientific">Bursaphelenchus xylophilus</name>
    <name type="common">Pinewood nematode worm</name>
    <name type="synonym">Aphelenchoides xylophilus</name>
    <dbReference type="NCBI Taxonomy" id="6326"/>
    <lineage>
        <taxon>Eukaryota</taxon>
        <taxon>Metazoa</taxon>
        <taxon>Ecdysozoa</taxon>
        <taxon>Nematoda</taxon>
        <taxon>Chromadorea</taxon>
        <taxon>Rhabditida</taxon>
        <taxon>Tylenchina</taxon>
        <taxon>Tylenchomorpha</taxon>
        <taxon>Aphelenchoidea</taxon>
        <taxon>Aphelenchoididae</taxon>
        <taxon>Bursaphelenchus</taxon>
    </lineage>
</organism>
<dbReference type="EMBL" id="CAJFDI010000004">
    <property type="protein sequence ID" value="CAD5228545.1"/>
    <property type="molecule type" value="Genomic_DNA"/>
</dbReference>
<dbReference type="EMBL" id="CAJFCV020000004">
    <property type="protein sequence ID" value="CAG9119154.1"/>
    <property type="molecule type" value="Genomic_DNA"/>
</dbReference>
<feature type="domain" description="Apple" evidence="4">
    <location>
        <begin position="181"/>
        <end position="258"/>
    </location>
</feature>
<gene>
    <name evidence="6" type="ORF">BXYJ_LOCUS10498</name>
</gene>
<reference evidence="6" key="2">
    <citation type="submission" date="2020-09" db="EMBL/GenBank/DDBJ databases">
        <authorList>
            <person name="Kikuchi T."/>
        </authorList>
    </citation>
    <scope>NUCLEOTIDE SEQUENCE</scope>
    <source>
        <strain evidence="6">Ka4C1</strain>
    </source>
</reference>
<dbReference type="eggNOG" id="ENOG502SMBD">
    <property type="taxonomic scope" value="Eukaryota"/>
</dbReference>
<dbReference type="Proteomes" id="UP000659654">
    <property type="component" value="Unassembled WGS sequence"/>
</dbReference>
<evidence type="ECO:0000313" key="8">
    <source>
        <dbReference type="Proteomes" id="UP000659654"/>
    </source>
</evidence>
<accession>A0A1I7RIX3</accession>
<evidence type="ECO:0000313" key="6">
    <source>
        <dbReference type="EMBL" id="CAD5228545.1"/>
    </source>
</evidence>
<dbReference type="Proteomes" id="UP000582659">
    <property type="component" value="Unassembled WGS sequence"/>
</dbReference>
<dbReference type="PROSITE" id="PS50948">
    <property type="entry name" value="PAN"/>
    <property type="match status" value="5"/>
</dbReference>
<keyword evidence="2" id="KW-1133">Transmembrane helix</keyword>
<evidence type="ECO:0000259" key="5">
    <source>
        <dbReference type="PROSITE" id="PS51034"/>
    </source>
</evidence>
<name>A0A1I7RIX3_BURXY</name>